<feature type="signal peptide" evidence="1">
    <location>
        <begin position="1"/>
        <end position="16"/>
    </location>
</feature>
<dbReference type="InterPro" id="IPR036682">
    <property type="entry name" value="OS_D_A10/PebIII_sf"/>
</dbReference>
<dbReference type="PANTHER" id="PTHR11257:SF12">
    <property type="entry name" value="EJACULATORY BULB-SPECIFIC PROTEIN 3-RELATED"/>
    <property type="match status" value="1"/>
</dbReference>
<protein>
    <submittedName>
        <fullName evidence="2">Putative chemosensory protein</fullName>
    </submittedName>
</protein>
<evidence type="ECO:0000256" key="1">
    <source>
        <dbReference type="SAM" id="SignalP"/>
    </source>
</evidence>
<dbReference type="PANTHER" id="PTHR11257">
    <property type="entry name" value="CHEMOSENSORY PROTEIN-RELATED"/>
    <property type="match status" value="1"/>
</dbReference>
<reference evidence="2" key="2">
    <citation type="submission" date="2013-04" db="EMBL/GenBank/DDBJ databases">
        <authorList>
            <person name="Zhang Y.-N."/>
            <person name="Jin J.-Y."/>
            <person name="Jin R."/>
            <person name="Xia Y.-H."/>
            <person name="Dong S.-L."/>
        </authorList>
    </citation>
    <scope>NUCLEOTIDE SEQUENCE</scope>
</reference>
<evidence type="ECO:0000313" key="2">
    <source>
        <dbReference type="EMBL" id="AGY49266.1"/>
    </source>
</evidence>
<accession>U5PZD9</accession>
<dbReference type="EMBL" id="KC907753">
    <property type="protein sequence ID" value="AGY49266.1"/>
    <property type="molecule type" value="mRNA"/>
</dbReference>
<dbReference type="SUPFAM" id="SSF100910">
    <property type="entry name" value="Chemosensory protein Csp2"/>
    <property type="match status" value="1"/>
</dbReference>
<sequence length="124" mass="14106">MKAVICLCALVVVAVARPEEQYTSKYDGTNIPEVLANQRLLHSYIKCGLDQGKCTTEGKELKSHLKEALETHCAKCTDKQKEATRLVIKHLINNEADYWKQLSDKYDPEGKYAKKYEDELKTVS</sequence>
<dbReference type="Pfam" id="PF03392">
    <property type="entry name" value="OS-D"/>
    <property type="match status" value="1"/>
</dbReference>
<reference evidence="2" key="1">
    <citation type="journal article" date="2013" name="PLoS ONE">
        <title>Differential expression patterns in chemosensory and non-chemosensory tissues of putative chemosensory genes identified by transcriptome analysis of insect pest the purple stem borer Sesamia inferens (Walker).</title>
        <authorList>
            <person name="Zhang Y.N."/>
            <person name="Jin J.Y."/>
            <person name="Jin R."/>
            <person name="Xia Y.H."/>
            <person name="Zhou J.J."/>
            <person name="Deng J.Y."/>
            <person name="Dong S.L."/>
        </authorList>
    </citation>
    <scope>NUCLEOTIDE SEQUENCE</scope>
</reference>
<feature type="chain" id="PRO_5004663375" evidence="1">
    <location>
        <begin position="17"/>
        <end position="124"/>
    </location>
</feature>
<organism evidence="2">
    <name type="scientific">Sesamia inferens</name>
    <name type="common">Purple stem borer</name>
    <dbReference type="NCBI Taxonomy" id="492764"/>
    <lineage>
        <taxon>Eukaryota</taxon>
        <taxon>Metazoa</taxon>
        <taxon>Ecdysozoa</taxon>
        <taxon>Arthropoda</taxon>
        <taxon>Hexapoda</taxon>
        <taxon>Insecta</taxon>
        <taxon>Pterygota</taxon>
        <taxon>Neoptera</taxon>
        <taxon>Endopterygota</taxon>
        <taxon>Lepidoptera</taxon>
        <taxon>Glossata</taxon>
        <taxon>Ditrysia</taxon>
        <taxon>Noctuoidea</taxon>
        <taxon>Noctuidae</taxon>
        <taxon>Amphipyrinae</taxon>
        <taxon>Sesamia</taxon>
    </lineage>
</organism>
<proteinExistence type="evidence at transcript level"/>
<keyword evidence="1" id="KW-0732">Signal</keyword>
<dbReference type="Gene3D" id="1.10.2080.10">
    <property type="entry name" value="Insect odorant-binding protein A10/Ejaculatory bulb-specific protein 3"/>
    <property type="match status" value="1"/>
</dbReference>
<name>U5PZD9_SESIF</name>
<dbReference type="AlphaFoldDB" id="U5PZD9"/>
<dbReference type="InterPro" id="IPR005055">
    <property type="entry name" value="A10/PebIII"/>
</dbReference>